<sequence length="142" mass="14787">MAVVDCQIKFGIATTASPTAWAGGGGRRNVSDWLPRIDEPLAEVRNGKIYILPRWYKLMGAFADRLGGINGPSIPQVQGVITSTQVQLADTTNYAIAVSDFASQIATTAATTAEVAQTASLPGSGTIPEPGEPPPRPGSHAL</sequence>
<feature type="region of interest" description="Disordered" evidence="1">
    <location>
        <begin position="116"/>
        <end position="142"/>
    </location>
</feature>
<comment type="caution">
    <text evidence="2">The sequence shown here is derived from an EMBL/GenBank/DDBJ whole genome shotgun (WGS) entry which is preliminary data.</text>
</comment>
<reference evidence="3" key="1">
    <citation type="journal article" date="2019" name="Int. J. Syst. Evol. Microbiol.">
        <title>The Global Catalogue of Microorganisms (GCM) 10K type strain sequencing project: providing services to taxonomists for standard genome sequencing and annotation.</title>
        <authorList>
            <consortium name="The Broad Institute Genomics Platform"/>
            <consortium name="The Broad Institute Genome Sequencing Center for Infectious Disease"/>
            <person name="Wu L."/>
            <person name="Ma J."/>
        </authorList>
    </citation>
    <scope>NUCLEOTIDE SEQUENCE [LARGE SCALE GENOMIC DNA]</scope>
    <source>
        <strain evidence="3">JCM 19212</strain>
    </source>
</reference>
<keyword evidence="3" id="KW-1185">Reference proteome</keyword>
<dbReference type="Proteomes" id="UP001501083">
    <property type="component" value="Unassembled WGS sequence"/>
</dbReference>
<evidence type="ECO:0000313" key="2">
    <source>
        <dbReference type="EMBL" id="GAA5075454.1"/>
    </source>
</evidence>
<proteinExistence type="predicted"/>
<dbReference type="RefSeq" id="WP_158985754.1">
    <property type="nucleotide sequence ID" value="NZ_BAABKY010000002.1"/>
</dbReference>
<evidence type="ECO:0000313" key="3">
    <source>
        <dbReference type="Proteomes" id="UP001501083"/>
    </source>
</evidence>
<accession>A0ABP9LC67</accession>
<name>A0ABP9LC67_9GAMM</name>
<organism evidence="2 3">
    <name type="scientific">Lysobacter panacisoli</name>
    <dbReference type="NCBI Taxonomy" id="1255263"/>
    <lineage>
        <taxon>Bacteria</taxon>
        <taxon>Pseudomonadati</taxon>
        <taxon>Pseudomonadota</taxon>
        <taxon>Gammaproteobacteria</taxon>
        <taxon>Lysobacterales</taxon>
        <taxon>Lysobacteraceae</taxon>
        <taxon>Lysobacter</taxon>
    </lineage>
</organism>
<evidence type="ECO:0000256" key="1">
    <source>
        <dbReference type="SAM" id="MobiDB-lite"/>
    </source>
</evidence>
<dbReference type="EMBL" id="BAABKY010000002">
    <property type="protein sequence ID" value="GAA5075454.1"/>
    <property type="molecule type" value="Genomic_DNA"/>
</dbReference>
<gene>
    <name evidence="2" type="ORF">GCM10025759_19010</name>
</gene>
<feature type="compositionally biased region" description="Pro residues" evidence="1">
    <location>
        <begin position="130"/>
        <end position="142"/>
    </location>
</feature>
<feature type="compositionally biased region" description="Low complexity" evidence="1">
    <location>
        <begin position="116"/>
        <end position="129"/>
    </location>
</feature>
<protein>
    <submittedName>
        <fullName evidence="2">Uncharacterized protein</fullName>
    </submittedName>
</protein>